<name>A0A0A6PN47_9GAMM</name>
<dbReference type="GO" id="GO:0140359">
    <property type="term" value="F:ABC-type transporter activity"/>
    <property type="evidence" value="ECO:0007669"/>
    <property type="project" value="InterPro"/>
</dbReference>
<feature type="transmembrane region" description="Helical" evidence="1">
    <location>
        <begin position="173"/>
        <end position="191"/>
    </location>
</feature>
<keyword evidence="1" id="KW-0812">Transmembrane</keyword>
<evidence type="ECO:0000313" key="3">
    <source>
        <dbReference type="Proteomes" id="UP000030428"/>
    </source>
</evidence>
<dbReference type="EMBL" id="JSZA02000029">
    <property type="protein sequence ID" value="KHD11614.1"/>
    <property type="molecule type" value="Genomic_DNA"/>
</dbReference>
<evidence type="ECO:0000256" key="1">
    <source>
        <dbReference type="SAM" id="Phobius"/>
    </source>
</evidence>
<feature type="transmembrane region" description="Helical" evidence="1">
    <location>
        <begin position="66"/>
        <end position="86"/>
    </location>
</feature>
<keyword evidence="3" id="KW-1185">Reference proteome</keyword>
<dbReference type="Pfam" id="PF12679">
    <property type="entry name" value="ABC2_membrane_2"/>
    <property type="match status" value="1"/>
</dbReference>
<feature type="transmembrane region" description="Helical" evidence="1">
    <location>
        <begin position="228"/>
        <end position="246"/>
    </location>
</feature>
<organism evidence="2 3">
    <name type="scientific">Candidatus Thiomargarita nelsonii</name>
    <dbReference type="NCBI Taxonomy" id="1003181"/>
    <lineage>
        <taxon>Bacteria</taxon>
        <taxon>Pseudomonadati</taxon>
        <taxon>Pseudomonadota</taxon>
        <taxon>Gammaproteobacteria</taxon>
        <taxon>Thiotrichales</taxon>
        <taxon>Thiotrichaceae</taxon>
        <taxon>Thiomargarita</taxon>
    </lineage>
</organism>
<comment type="caution">
    <text evidence="2">The sequence shown here is derived from an EMBL/GenBank/DDBJ whole genome shotgun (WGS) entry which is preliminary data.</text>
</comment>
<feature type="transmembrane region" description="Helical" evidence="1">
    <location>
        <begin position="142"/>
        <end position="166"/>
    </location>
</feature>
<dbReference type="PANTHER" id="PTHR43471">
    <property type="entry name" value="ABC TRANSPORTER PERMEASE"/>
    <property type="match status" value="1"/>
</dbReference>
<keyword evidence="1" id="KW-1133">Transmembrane helix</keyword>
<dbReference type="AlphaFoldDB" id="A0A0A6PN47"/>
<feature type="transmembrane region" description="Helical" evidence="1">
    <location>
        <begin position="107"/>
        <end position="130"/>
    </location>
</feature>
<proteinExistence type="predicted"/>
<evidence type="ECO:0000313" key="2">
    <source>
        <dbReference type="EMBL" id="KHD11614.1"/>
    </source>
</evidence>
<dbReference type="GO" id="GO:0005886">
    <property type="term" value="C:plasma membrane"/>
    <property type="evidence" value="ECO:0007669"/>
    <property type="project" value="UniProtKB-SubCell"/>
</dbReference>
<sequence length="256" mass="27979">MWTIAGRELRSLFLSPLAWAILAAVQVILGLFFRDMLLYFIRPDVQASLANVPNAPGLTAILASDLFGSLGIVLLLMAPLLTMRLVSEERRNKTLPLLLSAPMSMTSIVLGKFLGLMGFFLIMLMMVMLMPLSLLLGGAIDWGHLGSCLLGIFLLLGALTAVGLYISTLTTHPTVAAISTFAAFLLLWMLGSFEKVGEDQTGVLNLAYWSIIKHYQPLLEGLFSTADVVYYVLLMALFLVLSIYRLDACDSFGLIP</sequence>
<gene>
    <name evidence="2" type="ORF">PN36_09660</name>
</gene>
<accession>A0A0A6PN47</accession>
<reference evidence="2 3" key="1">
    <citation type="journal article" date="2016" name="Front. Microbiol.">
        <title>Single-Cell (Meta-)Genomics of a Dimorphic Candidatus Thiomargarita nelsonii Reveals Genomic Plasticity.</title>
        <authorList>
            <person name="Flood B.E."/>
            <person name="Fliss P."/>
            <person name="Jones D.S."/>
            <person name="Dick G.J."/>
            <person name="Jain S."/>
            <person name="Kaster A.K."/>
            <person name="Winkel M."/>
            <person name="Mussmann M."/>
            <person name="Bailey J."/>
        </authorList>
    </citation>
    <scope>NUCLEOTIDE SEQUENCE [LARGE SCALE GENOMIC DNA]</scope>
    <source>
        <strain evidence="2">Hydrate Ridge</strain>
    </source>
</reference>
<protein>
    <submittedName>
        <fullName evidence="2">ABC transporter permease</fullName>
    </submittedName>
</protein>
<keyword evidence="1" id="KW-0472">Membrane</keyword>
<dbReference type="Proteomes" id="UP000030428">
    <property type="component" value="Unassembled WGS sequence"/>
</dbReference>
<feature type="transmembrane region" description="Helical" evidence="1">
    <location>
        <begin position="12"/>
        <end position="33"/>
    </location>
</feature>